<dbReference type="AlphaFoldDB" id="K3XTN2"/>
<accession>K3XTN2</accession>
<organism evidence="1 2">
    <name type="scientific">Setaria italica</name>
    <name type="common">Foxtail millet</name>
    <name type="synonym">Panicum italicum</name>
    <dbReference type="NCBI Taxonomy" id="4555"/>
    <lineage>
        <taxon>Eukaryota</taxon>
        <taxon>Viridiplantae</taxon>
        <taxon>Streptophyta</taxon>
        <taxon>Embryophyta</taxon>
        <taxon>Tracheophyta</taxon>
        <taxon>Spermatophyta</taxon>
        <taxon>Magnoliopsida</taxon>
        <taxon>Liliopsida</taxon>
        <taxon>Poales</taxon>
        <taxon>Poaceae</taxon>
        <taxon>PACMAD clade</taxon>
        <taxon>Panicoideae</taxon>
        <taxon>Panicodae</taxon>
        <taxon>Paniceae</taxon>
        <taxon>Cenchrinae</taxon>
        <taxon>Setaria</taxon>
    </lineage>
</organism>
<protein>
    <submittedName>
        <fullName evidence="1">Uncharacterized protein</fullName>
    </submittedName>
</protein>
<keyword evidence="2" id="KW-1185">Reference proteome</keyword>
<dbReference type="EMBL" id="AGNK02003333">
    <property type="status" value="NOT_ANNOTATED_CDS"/>
    <property type="molecule type" value="Genomic_DNA"/>
</dbReference>
<sequence>MYLENTVAVLTLAPATVLRIATYSEPPPTLAALEMAAAKKESAHARAFARPLCEEDSIGCSCDLHWDR</sequence>
<proteinExistence type="predicted"/>
<dbReference type="Proteomes" id="UP000004995">
    <property type="component" value="Unassembled WGS sequence"/>
</dbReference>
<evidence type="ECO:0000313" key="1">
    <source>
        <dbReference type="EnsemblPlants" id="KQL07276"/>
    </source>
</evidence>
<dbReference type="EnsemblPlants" id="KQL07276">
    <property type="protein sequence ID" value="KQL07276"/>
    <property type="gene ID" value="SETIT_005289mg"/>
</dbReference>
<dbReference type="InParanoid" id="K3XTN2"/>
<reference evidence="1" key="2">
    <citation type="submission" date="2018-08" db="UniProtKB">
        <authorList>
            <consortium name="EnsemblPlants"/>
        </authorList>
    </citation>
    <scope>IDENTIFICATION</scope>
    <source>
        <strain evidence="1">Yugu1</strain>
    </source>
</reference>
<dbReference type="HOGENOM" id="CLU_2798790_0_0_1"/>
<name>K3XTN2_SETIT</name>
<evidence type="ECO:0000313" key="2">
    <source>
        <dbReference type="Proteomes" id="UP000004995"/>
    </source>
</evidence>
<reference evidence="2" key="1">
    <citation type="journal article" date="2012" name="Nat. Biotechnol.">
        <title>Reference genome sequence of the model plant Setaria.</title>
        <authorList>
            <person name="Bennetzen J.L."/>
            <person name="Schmutz J."/>
            <person name="Wang H."/>
            <person name="Percifield R."/>
            <person name="Hawkins J."/>
            <person name="Pontaroli A.C."/>
            <person name="Estep M."/>
            <person name="Feng L."/>
            <person name="Vaughn J.N."/>
            <person name="Grimwood J."/>
            <person name="Jenkins J."/>
            <person name="Barry K."/>
            <person name="Lindquist E."/>
            <person name="Hellsten U."/>
            <person name="Deshpande S."/>
            <person name="Wang X."/>
            <person name="Wu X."/>
            <person name="Mitros T."/>
            <person name="Triplett J."/>
            <person name="Yang X."/>
            <person name="Ye C.Y."/>
            <person name="Mauro-Herrera M."/>
            <person name="Wang L."/>
            <person name="Li P."/>
            <person name="Sharma M."/>
            <person name="Sharma R."/>
            <person name="Ronald P.C."/>
            <person name="Panaud O."/>
            <person name="Kellogg E.A."/>
            <person name="Brutnell T.P."/>
            <person name="Doust A.N."/>
            <person name="Tuskan G.A."/>
            <person name="Rokhsar D."/>
            <person name="Devos K.M."/>
        </authorList>
    </citation>
    <scope>NUCLEOTIDE SEQUENCE [LARGE SCALE GENOMIC DNA]</scope>
    <source>
        <strain evidence="2">cv. Yugu1</strain>
    </source>
</reference>
<dbReference type="Gramene" id="KQL07276">
    <property type="protein sequence ID" value="KQL07276"/>
    <property type="gene ID" value="SETIT_005289mg"/>
</dbReference>